<feature type="region of interest" description="Disordered" evidence="1">
    <location>
        <begin position="306"/>
        <end position="335"/>
    </location>
</feature>
<reference evidence="2" key="1">
    <citation type="submission" date="2020-11" db="EMBL/GenBank/DDBJ databases">
        <authorList>
            <consortium name="DOE Joint Genome Institute"/>
            <person name="Ahrendt S."/>
            <person name="Riley R."/>
            <person name="Andreopoulos W."/>
            <person name="Labutti K."/>
            <person name="Pangilinan J."/>
            <person name="Ruiz-Duenas F.J."/>
            <person name="Barrasa J.M."/>
            <person name="Sanchez-Garcia M."/>
            <person name="Camarero S."/>
            <person name="Miyauchi S."/>
            <person name="Serrano A."/>
            <person name="Linde D."/>
            <person name="Babiker R."/>
            <person name="Drula E."/>
            <person name="Ayuso-Fernandez I."/>
            <person name="Pacheco R."/>
            <person name="Padilla G."/>
            <person name="Ferreira P."/>
            <person name="Barriuso J."/>
            <person name="Kellner H."/>
            <person name="Castanera R."/>
            <person name="Alfaro M."/>
            <person name="Ramirez L."/>
            <person name="Pisabarro A.G."/>
            <person name="Kuo A."/>
            <person name="Tritt A."/>
            <person name="Lipzen A."/>
            <person name="He G."/>
            <person name="Yan M."/>
            <person name="Ng V."/>
            <person name="Cullen D."/>
            <person name="Martin F."/>
            <person name="Rosso M.-N."/>
            <person name="Henrissat B."/>
            <person name="Hibbett D."/>
            <person name="Martinez A.T."/>
            <person name="Grigoriev I.V."/>
        </authorList>
    </citation>
    <scope>NUCLEOTIDE SEQUENCE</scope>
    <source>
        <strain evidence="2">AH 40177</strain>
    </source>
</reference>
<sequence>MMCGTSGNTTDIRTRAMSEQPANIHRSNRSIVDLQPYLGTSTAAYMHTGPLSARELLDRLQSLYMNYVVGSEETENRRNVADICQIAEQVLSENEKSSEPTEEDGVAIRTFVPVIRRILTQTIECIHNNRPTPTGVNNSRAHWLAEELRNKLKVMQIIAMPYESCISSSGSLDDILVITSNISSVWFLLCDSVPVLGVLKPVPAALTKICQTVQTTIRSNKKLAEEILRIVRDDIRMVELRKDIQEYFSKLQGIVLRIIKGRRKSCSQYTFYCLRGFEQTHREIAGMQLRITALVSNWSSELEPPAPVTPSFPKPSVSAEAKAHTVVPDGDRPQRKNSFKQWVAVRRGKVSLLPYMGVYLSLIE</sequence>
<protein>
    <submittedName>
        <fullName evidence="2">Uncharacterized protein</fullName>
    </submittedName>
</protein>
<gene>
    <name evidence="2" type="ORF">BDP27DRAFT_1336859</name>
</gene>
<dbReference type="Proteomes" id="UP000772434">
    <property type="component" value="Unassembled WGS sequence"/>
</dbReference>
<evidence type="ECO:0000313" key="2">
    <source>
        <dbReference type="EMBL" id="KAF9062312.1"/>
    </source>
</evidence>
<organism evidence="2 3">
    <name type="scientific">Rhodocollybia butyracea</name>
    <dbReference type="NCBI Taxonomy" id="206335"/>
    <lineage>
        <taxon>Eukaryota</taxon>
        <taxon>Fungi</taxon>
        <taxon>Dikarya</taxon>
        <taxon>Basidiomycota</taxon>
        <taxon>Agaricomycotina</taxon>
        <taxon>Agaricomycetes</taxon>
        <taxon>Agaricomycetidae</taxon>
        <taxon>Agaricales</taxon>
        <taxon>Marasmiineae</taxon>
        <taxon>Omphalotaceae</taxon>
        <taxon>Rhodocollybia</taxon>
    </lineage>
</organism>
<accession>A0A9P5U1C1</accession>
<comment type="caution">
    <text evidence="2">The sequence shown here is derived from an EMBL/GenBank/DDBJ whole genome shotgun (WGS) entry which is preliminary data.</text>
</comment>
<dbReference type="AlphaFoldDB" id="A0A9P5U1C1"/>
<proteinExistence type="predicted"/>
<keyword evidence="3" id="KW-1185">Reference proteome</keyword>
<evidence type="ECO:0000256" key="1">
    <source>
        <dbReference type="SAM" id="MobiDB-lite"/>
    </source>
</evidence>
<evidence type="ECO:0000313" key="3">
    <source>
        <dbReference type="Proteomes" id="UP000772434"/>
    </source>
</evidence>
<dbReference type="EMBL" id="JADNRY010000176">
    <property type="protein sequence ID" value="KAF9062312.1"/>
    <property type="molecule type" value="Genomic_DNA"/>
</dbReference>
<dbReference type="OrthoDB" id="3068357at2759"/>
<name>A0A9P5U1C1_9AGAR</name>